<feature type="domain" description="Toprim" evidence="7">
    <location>
        <begin position="79"/>
        <end position="175"/>
    </location>
</feature>
<dbReference type="GO" id="GO:0003677">
    <property type="term" value="F:DNA binding"/>
    <property type="evidence" value="ECO:0007669"/>
    <property type="project" value="InterPro"/>
</dbReference>
<reference evidence="8 9" key="1">
    <citation type="submission" date="2019-01" db="EMBL/GenBank/DDBJ databases">
        <authorList>
            <consortium name="Pathogen Informatics"/>
        </authorList>
    </citation>
    <scope>NUCLEOTIDE SEQUENCE [LARGE SCALE GENOMIC DNA]</scope>
    <source>
        <strain evidence="8 9">NCTC10184</strain>
    </source>
</reference>
<protein>
    <submittedName>
        <fullName evidence="8">Recombinational DNA repair protein</fullName>
    </submittedName>
</protein>
<dbReference type="Gene3D" id="1.10.8.420">
    <property type="entry name" value="RecR Domain 1"/>
    <property type="match status" value="1"/>
</dbReference>
<evidence type="ECO:0000259" key="7">
    <source>
        <dbReference type="PROSITE" id="PS50880"/>
    </source>
</evidence>
<dbReference type="AlphaFoldDB" id="A0A449BB56"/>
<dbReference type="Pfam" id="PF13662">
    <property type="entry name" value="Toprim_4"/>
    <property type="match status" value="1"/>
</dbReference>
<evidence type="ECO:0000256" key="3">
    <source>
        <dbReference type="ARBA" id="ARBA00022771"/>
    </source>
</evidence>
<evidence type="ECO:0000313" key="8">
    <source>
        <dbReference type="EMBL" id="VEU78412.1"/>
    </source>
</evidence>
<dbReference type="Pfam" id="PF21175">
    <property type="entry name" value="RecR_C"/>
    <property type="match status" value="1"/>
</dbReference>
<dbReference type="PANTHER" id="PTHR30446">
    <property type="entry name" value="RECOMBINATION PROTEIN RECR"/>
    <property type="match status" value="1"/>
</dbReference>
<dbReference type="SUPFAM" id="SSF111304">
    <property type="entry name" value="Recombination protein RecR"/>
    <property type="match status" value="1"/>
</dbReference>
<evidence type="ECO:0000256" key="6">
    <source>
        <dbReference type="ARBA" id="ARBA00023204"/>
    </source>
</evidence>
<organism evidence="8 9">
    <name type="scientific">Mycoplasmopsis columbinasalis</name>
    <dbReference type="NCBI Taxonomy" id="114880"/>
    <lineage>
        <taxon>Bacteria</taxon>
        <taxon>Bacillati</taxon>
        <taxon>Mycoplasmatota</taxon>
        <taxon>Mycoplasmoidales</taxon>
        <taxon>Metamycoplasmataceae</taxon>
        <taxon>Mycoplasmopsis</taxon>
    </lineage>
</organism>
<keyword evidence="2" id="KW-0227">DNA damage</keyword>
<name>A0A449BB56_9BACT</name>
<keyword evidence="6" id="KW-0234">DNA repair</keyword>
<dbReference type="InterPro" id="IPR006171">
    <property type="entry name" value="TOPRIM_dom"/>
</dbReference>
<dbReference type="Proteomes" id="UP000290876">
    <property type="component" value="Chromosome"/>
</dbReference>
<evidence type="ECO:0000256" key="5">
    <source>
        <dbReference type="ARBA" id="ARBA00023172"/>
    </source>
</evidence>
<dbReference type="Gene3D" id="3.40.1360.10">
    <property type="match status" value="1"/>
</dbReference>
<keyword evidence="3" id="KW-0863">Zinc-finger</keyword>
<sequence length="197" mass="22396">MTAELSILTKLQTKLTALPGITKKQAEKIITHLLKTAKSEIEELVTSLKEVKASVDFCPKCNFLRHNESCLNCDQVHNPKIIVTESIAAVQKLKQMDFFDGYFYVLPTLFTNKTKPIKESEKETQHLINFLLFKEIQDVIIVLSPTIDGEITTYRLMELLSEANFKVSRAAIGMPVNSNLDYLDTFTIKQAIENRTK</sequence>
<dbReference type="PROSITE" id="PS50880">
    <property type="entry name" value="TOPRIM"/>
    <property type="match status" value="1"/>
</dbReference>
<dbReference type="GO" id="GO:0008270">
    <property type="term" value="F:zinc ion binding"/>
    <property type="evidence" value="ECO:0007669"/>
    <property type="project" value="UniProtKB-KW"/>
</dbReference>
<dbReference type="GO" id="GO:0006281">
    <property type="term" value="P:DNA repair"/>
    <property type="evidence" value="ECO:0007669"/>
    <property type="project" value="UniProtKB-KW"/>
</dbReference>
<dbReference type="InterPro" id="IPR023627">
    <property type="entry name" value="Rcmb_RecR"/>
</dbReference>
<dbReference type="OrthoDB" id="9802672at2"/>
<keyword evidence="5" id="KW-0233">DNA recombination</keyword>
<accession>A0A449BB56</accession>
<dbReference type="EMBL" id="LR215043">
    <property type="protein sequence ID" value="VEU78412.1"/>
    <property type="molecule type" value="Genomic_DNA"/>
</dbReference>
<dbReference type="RefSeq" id="WP_129623234.1">
    <property type="nucleotide sequence ID" value="NZ_LR215043.1"/>
</dbReference>
<evidence type="ECO:0000256" key="4">
    <source>
        <dbReference type="ARBA" id="ARBA00022833"/>
    </source>
</evidence>
<keyword evidence="4" id="KW-0862">Zinc</keyword>
<evidence type="ECO:0000313" key="9">
    <source>
        <dbReference type="Proteomes" id="UP000290876"/>
    </source>
</evidence>
<gene>
    <name evidence="8" type="primary">recR</name>
    <name evidence="8" type="ORF">NCTC10184_00656</name>
</gene>
<keyword evidence="9" id="KW-1185">Reference proteome</keyword>
<keyword evidence="1" id="KW-0479">Metal-binding</keyword>
<evidence type="ECO:0000256" key="1">
    <source>
        <dbReference type="ARBA" id="ARBA00022723"/>
    </source>
</evidence>
<dbReference type="InterPro" id="IPR000093">
    <property type="entry name" value="DNA_Rcmb_RecR"/>
</dbReference>
<dbReference type="KEGG" id="mcob:NCTC10184_00656"/>
<evidence type="ECO:0000256" key="2">
    <source>
        <dbReference type="ARBA" id="ARBA00022763"/>
    </source>
</evidence>
<dbReference type="PANTHER" id="PTHR30446:SF0">
    <property type="entry name" value="RECOMBINATION PROTEIN RECR"/>
    <property type="match status" value="1"/>
</dbReference>
<dbReference type="GO" id="GO:0006310">
    <property type="term" value="P:DNA recombination"/>
    <property type="evidence" value="ECO:0007669"/>
    <property type="project" value="UniProtKB-KW"/>
</dbReference>
<proteinExistence type="predicted"/>